<dbReference type="PROSITE" id="PS00444">
    <property type="entry name" value="POLYPRENYL_SYNTHASE_2"/>
    <property type="match status" value="1"/>
</dbReference>
<reference evidence="4" key="1">
    <citation type="submission" date="2022-08" db="EMBL/GenBank/DDBJ databases">
        <authorList>
            <person name="Somphong A."/>
            <person name="Phongsopitanun W."/>
        </authorList>
    </citation>
    <scope>NUCLEOTIDE SEQUENCE</scope>
    <source>
        <strain evidence="4">LP05-1</strain>
    </source>
</reference>
<dbReference type="SUPFAM" id="SSF48576">
    <property type="entry name" value="Terpenoid synthases"/>
    <property type="match status" value="1"/>
</dbReference>
<dbReference type="PANTHER" id="PTHR12001:SF86">
    <property type="entry name" value="GERANYLGERANYL DIPHOSPHATE SYNTHASE"/>
    <property type="match status" value="1"/>
</dbReference>
<keyword evidence="2" id="KW-0460">Magnesium</keyword>
<dbReference type="RefSeq" id="WP_258786660.1">
    <property type="nucleotide sequence ID" value="NZ_JANUGQ010000005.1"/>
</dbReference>
<gene>
    <name evidence="4" type="ORF">NX801_08865</name>
</gene>
<name>A0ABT2CED2_9ACTN</name>
<evidence type="ECO:0000256" key="3">
    <source>
        <dbReference type="RuleBase" id="RU004466"/>
    </source>
</evidence>
<dbReference type="SFLD" id="SFLDG01017">
    <property type="entry name" value="Polyprenyl_Transferase_Like"/>
    <property type="match status" value="1"/>
</dbReference>
<comment type="similarity">
    <text evidence="3">Belongs to the FPP/GGPP synthase family.</text>
</comment>
<dbReference type="Proteomes" id="UP001431313">
    <property type="component" value="Unassembled WGS sequence"/>
</dbReference>
<keyword evidence="5" id="KW-1185">Reference proteome</keyword>
<dbReference type="Pfam" id="PF00348">
    <property type="entry name" value="polyprenyl_synt"/>
    <property type="match status" value="1"/>
</dbReference>
<dbReference type="Gene3D" id="1.10.600.10">
    <property type="entry name" value="Farnesyl Diphosphate Synthase"/>
    <property type="match status" value="1"/>
</dbReference>
<dbReference type="InterPro" id="IPR008949">
    <property type="entry name" value="Isoprenoid_synthase_dom_sf"/>
</dbReference>
<protein>
    <submittedName>
        <fullName evidence="4">Polyprenyl synthetase family protein</fullName>
    </submittedName>
</protein>
<accession>A0ABT2CED2</accession>
<proteinExistence type="inferred from homology"/>
<dbReference type="InterPro" id="IPR000092">
    <property type="entry name" value="Polyprenyl_synt"/>
</dbReference>
<dbReference type="InterPro" id="IPR033749">
    <property type="entry name" value="Polyprenyl_synt_CS"/>
</dbReference>
<dbReference type="EMBL" id="JANUGQ010000005">
    <property type="protein sequence ID" value="MCS0635773.1"/>
    <property type="molecule type" value="Genomic_DNA"/>
</dbReference>
<sequence length="350" mass="37097">METLDLGGTDPRVQRPGERLLSRARRSVDEALREFTGDLPPGAKLWSGFHFGWWDERGRPDSARPGKALRPALALGCGESVGGAAPDIVPVGAAVELVHNFSLIHDDVIDGDRTRRDRPTVWSIFGVPAALLGGDALLVHACAVLARALPERGMPLVRRLCGTVQELIEGQAMDLAFEARDEVSPEEYTAMALGKTGSLMGAACALGALAAGSERPRADHLDRFGRALGLAFQITDDLLGLFGDARVTGKPVGADLARRKKTYPVLAALTAGGPAAAELAELYARPEPLTGDQVAHGARLVERAGGRDLAREAARDALEQAFGHLDAAEPLPGPRRDLAGLALMMTDRSH</sequence>
<organism evidence="4 5">
    <name type="scientific">Streptomyces pyxinae</name>
    <dbReference type="NCBI Taxonomy" id="2970734"/>
    <lineage>
        <taxon>Bacteria</taxon>
        <taxon>Bacillati</taxon>
        <taxon>Actinomycetota</taxon>
        <taxon>Actinomycetes</taxon>
        <taxon>Kitasatosporales</taxon>
        <taxon>Streptomycetaceae</taxon>
        <taxon>Streptomyces</taxon>
    </lineage>
</organism>
<comment type="caution">
    <text evidence="4">The sequence shown here is derived from an EMBL/GenBank/DDBJ whole genome shotgun (WGS) entry which is preliminary data.</text>
</comment>
<evidence type="ECO:0000313" key="5">
    <source>
        <dbReference type="Proteomes" id="UP001431313"/>
    </source>
</evidence>
<dbReference type="SFLD" id="SFLDS00005">
    <property type="entry name" value="Isoprenoid_Synthase_Type_I"/>
    <property type="match status" value="1"/>
</dbReference>
<dbReference type="PANTHER" id="PTHR12001">
    <property type="entry name" value="GERANYLGERANYL PYROPHOSPHATE SYNTHASE"/>
    <property type="match status" value="1"/>
</dbReference>
<evidence type="ECO:0000256" key="2">
    <source>
        <dbReference type="ARBA" id="ARBA00022842"/>
    </source>
</evidence>
<evidence type="ECO:0000313" key="4">
    <source>
        <dbReference type="EMBL" id="MCS0635773.1"/>
    </source>
</evidence>
<keyword evidence="1" id="KW-0479">Metal-binding</keyword>
<evidence type="ECO:0000256" key="1">
    <source>
        <dbReference type="ARBA" id="ARBA00022723"/>
    </source>
</evidence>
<keyword evidence="3" id="KW-0808">Transferase</keyword>
<dbReference type="CDD" id="cd00685">
    <property type="entry name" value="Trans_IPPS_HT"/>
    <property type="match status" value="1"/>
</dbReference>